<feature type="region of interest" description="Disordered" evidence="1">
    <location>
        <begin position="1"/>
        <end position="20"/>
    </location>
</feature>
<gene>
    <name evidence="2" type="ORF">METZ01_LOCUS125118</name>
</gene>
<protein>
    <submittedName>
        <fullName evidence="2">Uncharacterized protein</fullName>
    </submittedName>
</protein>
<evidence type="ECO:0000256" key="1">
    <source>
        <dbReference type="SAM" id="MobiDB-lite"/>
    </source>
</evidence>
<sequence length="49" mass="5576">MGTGGSYSLVPPGDNYHINQPRQRQVHKCTFNLQIKQYVWEANTISKGI</sequence>
<proteinExistence type="predicted"/>
<reference evidence="2" key="1">
    <citation type="submission" date="2018-05" db="EMBL/GenBank/DDBJ databases">
        <authorList>
            <person name="Lanie J.A."/>
            <person name="Ng W.-L."/>
            <person name="Kazmierczak K.M."/>
            <person name="Andrzejewski T.M."/>
            <person name="Davidsen T.M."/>
            <person name="Wayne K.J."/>
            <person name="Tettelin H."/>
            <person name="Glass J.I."/>
            <person name="Rusch D."/>
            <person name="Podicherti R."/>
            <person name="Tsui H.-C.T."/>
            <person name="Winkler M.E."/>
        </authorList>
    </citation>
    <scope>NUCLEOTIDE SEQUENCE</scope>
</reference>
<dbReference type="EMBL" id="UINC01017433">
    <property type="protein sequence ID" value="SVA72264.1"/>
    <property type="molecule type" value="Genomic_DNA"/>
</dbReference>
<dbReference type="AlphaFoldDB" id="A0A381Y5H8"/>
<accession>A0A381Y5H8</accession>
<organism evidence="2">
    <name type="scientific">marine metagenome</name>
    <dbReference type="NCBI Taxonomy" id="408172"/>
    <lineage>
        <taxon>unclassified sequences</taxon>
        <taxon>metagenomes</taxon>
        <taxon>ecological metagenomes</taxon>
    </lineage>
</organism>
<evidence type="ECO:0000313" key="2">
    <source>
        <dbReference type="EMBL" id="SVA72264.1"/>
    </source>
</evidence>
<name>A0A381Y5H8_9ZZZZ</name>